<gene>
    <name evidence="13" type="ORF">Tco025E_04369</name>
</gene>
<keyword evidence="14" id="KW-1185">Reference proteome</keyword>
<evidence type="ECO:0000256" key="5">
    <source>
        <dbReference type="ARBA" id="ARBA00022927"/>
    </source>
</evidence>
<keyword evidence="8 10" id="KW-0175">Coiled coil</keyword>
<keyword evidence="4" id="KW-0812">Transmembrane</keyword>
<evidence type="ECO:0000256" key="11">
    <source>
        <dbReference type="SAM" id="MobiDB-lite"/>
    </source>
</evidence>
<keyword evidence="9" id="KW-0472">Membrane</keyword>
<proteinExistence type="inferred from homology"/>
<dbReference type="GO" id="GO:0006886">
    <property type="term" value="P:intracellular protein transport"/>
    <property type="evidence" value="ECO:0007669"/>
    <property type="project" value="TreeGrafter"/>
</dbReference>
<sequence length="291" mass="33200">MRSSSPCLFTRDRLLEFASLRRAAQQQAERLDESGRKGGAEAAVNGTSERGISGAAPPPWVRALTHFVELESTVNLKLARLHEQQREFLQPKFLSDEEEEAQRQQVEANAQSIQCLLRELERMVISGTRPQDPANEDEVQASENAKKHLSSRLSATIQFFREGQELYAAQLRRCEEKKQRYRQIGSCEAHERMEREEKIAQYLELGYTQLDIQELLEEDARQKEISREVQEILRSVTELHAMFKDLGTMVVEQGSALDRVDFNVQQAQLAVKGGVAELKKAREKQGGCWVM</sequence>
<dbReference type="PANTHER" id="PTHR19957:SF83">
    <property type="entry name" value="SYNTAXIN-16"/>
    <property type="match status" value="1"/>
</dbReference>
<comment type="similarity">
    <text evidence="2">Belongs to the syntaxin family.</text>
</comment>
<feature type="region of interest" description="Disordered" evidence="11">
    <location>
        <begin position="128"/>
        <end position="147"/>
    </location>
</feature>
<dbReference type="GO" id="GO:0031201">
    <property type="term" value="C:SNARE complex"/>
    <property type="evidence" value="ECO:0007669"/>
    <property type="project" value="TreeGrafter"/>
</dbReference>
<accession>A0A3R7L9Y3</accession>
<dbReference type="GeneID" id="40317980"/>
<keyword evidence="6" id="KW-1133">Transmembrane helix</keyword>
<keyword evidence="5" id="KW-0653">Protein transport</keyword>
<evidence type="ECO:0000256" key="6">
    <source>
        <dbReference type="ARBA" id="ARBA00022989"/>
    </source>
</evidence>
<dbReference type="SMART" id="SM00397">
    <property type="entry name" value="t_SNARE"/>
    <property type="match status" value="1"/>
</dbReference>
<dbReference type="InterPro" id="IPR045242">
    <property type="entry name" value="Syntaxin"/>
</dbReference>
<evidence type="ECO:0000256" key="3">
    <source>
        <dbReference type="ARBA" id="ARBA00022448"/>
    </source>
</evidence>
<dbReference type="PANTHER" id="PTHR19957">
    <property type="entry name" value="SYNTAXIN"/>
    <property type="match status" value="1"/>
</dbReference>
<reference evidence="13 14" key="1">
    <citation type="journal article" date="2018" name="BMC Genomics">
        <title>Genomic comparison of Trypanosoma conorhini and Trypanosoma rangeli to Trypanosoma cruzi strains of high and low virulence.</title>
        <authorList>
            <person name="Bradwell K.R."/>
            <person name="Koparde V.N."/>
            <person name="Matveyev A.V."/>
            <person name="Serrano M.G."/>
            <person name="Alves J.M."/>
            <person name="Parikh H."/>
            <person name="Huang B."/>
            <person name="Lee V."/>
            <person name="Espinosa-Alvarez O."/>
            <person name="Ortiz P.A."/>
            <person name="Costa-Martins A.G."/>
            <person name="Teixeira M.M."/>
            <person name="Buck G.A."/>
        </authorList>
    </citation>
    <scope>NUCLEOTIDE SEQUENCE [LARGE SCALE GENOMIC DNA]</scope>
    <source>
        <strain evidence="13 14">025E</strain>
    </source>
</reference>
<evidence type="ECO:0000313" key="14">
    <source>
        <dbReference type="Proteomes" id="UP000284403"/>
    </source>
</evidence>
<evidence type="ECO:0000256" key="7">
    <source>
        <dbReference type="ARBA" id="ARBA00023034"/>
    </source>
</evidence>
<dbReference type="GO" id="GO:0005484">
    <property type="term" value="F:SNAP receptor activity"/>
    <property type="evidence" value="ECO:0007669"/>
    <property type="project" value="TreeGrafter"/>
</dbReference>
<feature type="coiled-coil region" evidence="10">
    <location>
        <begin position="94"/>
        <end position="123"/>
    </location>
</feature>
<evidence type="ECO:0000259" key="12">
    <source>
        <dbReference type="PROSITE" id="PS50192"/>
    </source>
</evidence>
<organism evidence="13 14">
    <name type="scientific">Trypanosoma conorhini</name>
    <dbReference type="NCBI Taxonomy" id="83891"/>
    <lineage>
        <taxon>Eukaryota</taxon>
        <taxon>Discoba</taxon>
        <taxon>Euglenozoa</taxon>
        <taxon>Kinetoplastea</taxon>
        <taxon>Metakinetoplastina</taxon>
        <taxon>Trypanosomatida</taxon>
        <taxon>Trypanosomatidae</taxon>
        <taxon>Trypanosoma</taxon>
    </lineage>
</organism>
<dbReference type="EMBL" id="MKKU01000212">
    <property type="protein sequence ID" value="RNF19190.1"/>
    <property type="molecule type" value="Genomic_DNA"/>
</dbReference>
<dbReference type="Gene3D" id="1.20.58.70">
    <property type="match status" value="1"/>
</dbReference>
<dbReference type="RefSeq" id="XP_029228758.1">
    <property type="nucleotide sequence ID" value="XM_029371280.1"/>
</dbReference>
<comment type="subcellular location">
    <subcellularLocation>
        <location evidence="1">Golgi apparatus membrane</location>
        <topology evidence="1">Single-pass type IV membrane protein</topology>
    </subcellularLocation>
</comment>
<dbReference type="GO" id="GO:0000139">
    <property type="term" value="C:Golgi membrane"/>
    <property type="evidence" value="ECO:0007669"/>
    <property type="project" value="UniProtKB-SubCell"/>
</dbReference>
<dbReference type="OrthoDB" id="10251371at2759"/>
<protein>
    <submittedName>
        <fullName evidence="13">Putative vesicle-associated membrane protein, putative,syntaxin-like protein</fullName>
    </submittedName>
</protein>
<dbReference type="InterPro" id="IPR010989">
    <property type="entry name" value="SNARE"/>
</dbReference>
<dbReference type="GO" id="GO:0000149">
    <property type="term" value="F:SNARE binding"/>
    <property type="evidence" value="ECO:0007669"/>
    <property type="project" value="TreeGrafter"/>
</dbReference>
<dbReference type="Proteomes" id="UP000284403">
    <property type="component" value="Unassembled WGS sequence"/>
</dbReference>
<evidence type="ECO:0000256" key="1">
    <source>
        <dbReference type="ARBA" id="ARBA00004409"/>
    </source>
</evidence>
<dbReference type="CDD" id="cd15845">
    <property type="entry name" value="SNARE_syntaxin16"/>
    <property type="match status" value="1"/>
</dbReference>
<keyword evidence="3" id="KW-0813">Transport</keyword>
<feature type="compositionally biased region" description="Basic and acidic residues" evidence="11">
    <location>
        <begin position="29"/>
        <end position="39"/>
    </location>
</feature>
<feature type="domain" description="T-SNARE coiled-coil homology" evidence="12">
    <location>
        <begin position="219"/>
        <end position="281"/>
    </location>
</feature>
<dbReference type="GO" id="GO:0006906">
    <property type="term" value="P:vesicle fusion"/>
    <property type="evidence" value="ECO:0007669"/>
    <property type="project" value="TreeGrafter"/>
</dbReference>
<dbReference type="InterPro" id="IPR000727">
    <property type="entry name" value="T_SNARE_dom"/>
</dbReference>
<evidence type="ECO:0000313" key="13">
    <source>
        <dbReference type="EMBL" id="RNF19190.1"/>
    </source>
</evidence>
<dbReference type="PROSITE" id="PS50192">
    <property type="entry name" value="T_SNARE"/>
    <property type="match status" value="1"/>
</dbReference>
<evidence type="ECO:0000256" key="4">
    <source>
        <dbReference type="ARBA" id="ARBA00022692"/>
    </source>
</evidence>
<feature type="region of interest" description="Disordered" evidence="11">
    <location>
        <begin position="28"/>
        <end position="53"/>
    </location>
</feature>
<evidence type="ECO:0000256" key="2">
    <source>
        <dbReference type="ARBA" id="ARBA00009063"/>
    </source>
</evidence>
<name>A0A3R7L9Y3_9TRYP</name>
<evidence type="ECO:0000256" key="10">
    <source>
        <dbReference type="SAM" id="Coils"/>
    </source>
</evidence>
<comment type="caution">
    <text evidence="13">The sequence shown here is derived from an EMBL/GenBank/DDBJ whole genome shotgun (WGS) entry which is preliminary data.</text>
</comment>
<dbReference type="SUPFAM" id="SSF47661">
    <property type="entry name" value="t-snare proteins"/>
    <property type="match status" value="1"/>
</dbReference>
<evidence type="ECO:0000256" key="8">
    <source>
        <dbReference type="ARBA" id="ARBA00023054"/>
    </source>
</evidence>
<dbReference type="AlphaFoldDB" id="A0A3R7L9Y3"/>
<evidence type="ECO:0000256" key="9">
    <source>
        <dbReference type="ARBA" id="ARBA00023136"/>
    </source>
</evidence>
<dbReference type="GO" id="GO:0048278">
    <property type="term" value="P:vesicle docking"/>
    <property type="evidence" value="ECO:0007669"/>
    <property type="project" value="TreeGrafter"/>
</dbReference>
<keyword evidence="7" id="KW-0333">Golgi apparatus</keyword>